<dbReference type="AlphaFoldDB" id="A0AAV5QLD7"/>
<keyword evidence="9" id="KW-1185">Reference proteome</keyword>
<comment type="caution">
    <text evidence="8">The sequence shown here is derived from an EMBL/GenBank/DDBJ whole genome shotgun (WGS) entry which is preliminary data.</text>
</comment>
<dbReference type="SMART" id="SM00385">
    <property type="entry name" value="CYCLIN"/>
    <property type="match status" value="2"/>
</dbReference>
<dbReference type="SMART" id="SM01332">
    <property type="entry name" value="Cyclin_C"/>
    <property type="match status" value="1"/>
</dbReference>
<dbReference type="GO" id="GO:0051301">
    <property type="term" value="P:cell division"/>
    <property type="evidence" value="ECO:0007669"/>
    <property type="project" value="UniProtKB-KW"/>
</dbReference>
<dbReference type="PANTHER" id="PTHR10177">
    <property type="entry name" value="CYCLINS"/>
    <property type="match status" value="1"/>
</dbReference>
<protein>
    <submittedName>
        <fullName evidence="8">B-type cyclin</fullName>
    </submittedName>
</protein>
<sequence>MTNKNVVSRTNENLVNPNPISSNRQKDVPIQENIKSSSLASTLLRRSALTNLNNNTSTSTNQASSTTAKLTTTRKSFSRDSRKSAPSRKDRQVHIKSDIPSSHRLKPKPASEKLPPSKIIPKDDKQQRDQDHQDDQDDQDDQDQDDQEDSDNVKAQDPNITQEKQINNSTLTTTSSNKRSAPESFSDQVDKRARIDYTWDDLDEEDIDDPLMVSEYVVEIFEYLHKLEQKTVPDHWYFSMQPRIQPKMRTILVDWLVEIHLRFKLLPETLFLAINLMDRFLSVEAVEVEKFQLLAVSCLFIAAKYEEVYSPSVKNYAVVTDDGYVEQEILDAEKAVVEVLEFDLSYPNPMNFLRRISKADDYEVRTRTMGKYLLEIFTVDNEFIGVLPSMAAATAMYVARKILGRGPWNNNLIHYSGGYTQEDLAEVSESLVRYLVSPIVHEQFFKKYASRKFMKVSIIARQWAKQLVARSEEQ</sequence>
<evidence type="ECO:0000256" key="1">
    <source>
        <dbReference type="ARBA" id="ARBA00022618"/>
    </source>
</evidence>
<feature type="compositionally biased region" description="Basic and acidic residues" evidence="5">
    <location>
        <begin position="120"/>
        <end position="133"/>
    </location>
</feature>
<dbReference type="InterPro" id="IPR013763">
    <property type="entry name" value="Cyclin-like_dom"/>
</dbReference>
<dbReference type="InterPro" id="IPR006671">
    <property type="entry name" value="Cyclin_N"/>
</dbReference>
<keyword evidence="1" id="KW-0132">Cell division</keyword>
<dbReference type="FunFam" id="1.10.472.10:FF:000001">
    <property type="entry name" value="G2/mitotic-specific cyclin"/>
    <property type="match status" value="1"/>
</dbReference>
<feature type="compositionally biased region" description="Low complexity" evidence="5">
    <location>
        <begin position="51"/>
        <end position="68"/>
    </location>
</feature>
<feature type="domain" description="Cyclin-like" evidence="6">
    <location>
        <begin position="254"/>
        <end position="338"/>
    </location>
</feature>
<dbReference type="CDD" id="cd20512">
    <property type="entry name" value="CYCLIN_CLBs_yeast_rpt2"/>
    <property type="match status" value="1"/>
</dbReference>
<dbReference type="Proteomes" id="UP001360560">
    <property type="component" value="Unassembled WGS sequence"/>
</dbReference>
<feature type="compositionally biased region" description="Polar residues" evidence="5">
    <location>
        <begin position="1"/>
        <end position="23"/>
    </location>
</feature>
<comment type="similarity">
    <text evidence="4">Belongs to the cyclin family.</text>
</comment>
<feature type="compositionally biased region" description="Low complexity" evidence="5">
    <location>
        <begin position="167"/>
        <end position="177"/>
    </location>
</feature>
<dbReference type="PIRSF" id="PIRSF001771">
    <property type="entry name" value="Cyclin_A_B_D_E"/>
    <property type="match status" value="1"/>
</dbReference>
<feature type="region of interest" description="Disordered" evidence="5">
    <location>
        <begin position="1"/>
        <end position="27"/>
    </location>
</feature>
<dbReference type="SUPFAM" id="SSF47954">
    <property type="entry name" value="Cyclin-like"/>
    <property type="match status" value="2"/>
</dbReference>
<keyword evidence="2 4" id="KW-0195">Cyclin</keyword>
<evidence type="ECO:0000256" key="3">
    <source>
        <dbReference type="ARBA" id="ARBA00023306"/>
    </source>
</evidence>
<evidence type="ECO:0000313" key="9">
    <source>
        <dbReference type="Proteomes" id="UP001360560"/>
    </source>
</evidence>
<gene>
    <name evidence="8" type="ORF">DASC09_026870</name>
</gene>
<keyword evidence="3" id="KW-0131">Cell cycle</keyword>
<dbReference type="GeneID" id="90073341"/>
<accession>A0AAV5QLD7</accession>
<dbReference type="Pfam" id="PF02984">
    <property type="entry name" value="Cyclin_C"/>
    <property type="match status" value="1"/>
</dbReference>
<feature type="domain" description="Cyclin C-terminal" evidence="7">
    <location>
        <begin position="347"/>
        <end position="462"/>
    </location>
</feature>
<dbReference type="InterPro" id="IPR046965">
    <property type="entry name" value="Cyclin_A/B-like"/>
</dbReference>
<evidence type="ECO:0000259" key="7">
    <source>
        <dbReference type="SMART" id="SM01332"/>
    </source>
</evidence>
<evidence type="ECO:0000256" key="2">
    <source>
        <dbReference type="ARBA" id="ARBA00023127"/>
    </source>
</evidence>
<dbReference type="EMBL" id="BTFZ01000006">
    <property type="protein sequence ID" value="GMM35362.1"/>
    <property type="molecule type" value="Genomic_DNA"/>
</dbReference>
<evidence type="ECO:0000256" key="4">
    <source>
        <dbReference type="RuleBase" id="RU000383"/>
    </source>
</evidence>
<reference evidence="8 9" key="1">
    <citation type="journal article" date="2023" name="Elife">
        <title>Identification of key yeast species and microbe-microbe interactions impacting larval growth of Drosophila in the wild.</title>
        <authorList>
            <person name="Mure A."/>
            <person name="Sugiura Y."/>
            <person name="Maeda R."/>
            <person name="Honda K."/>
            <person name="Sakurai N."/>
            <person name="Takahashi Y."/>
            <person name="Watada M."/>
            <person name="Katoh T."/>
            <person name="Gotoh A."/>
            <person name="Gotoh Y."/>
            <person name="Taniguchi I."/>
            <person name="Nakamura K."/>
            <person name="Hayashi T."/>
            <person name="Katayama T."/>
            <person name="Uemura T."/>
            <person name="Hattori Y."/>
        </authorList>
    </citation>
    <scope>NUCLEOTIDE SEQUENCE [LARGE SCALE GENOMIC DNA]</scope>
    <source>
        <strain evidence="8 9">SC-9</strain>
    </source>
</reference>
<dbReference type="GO" id="GO:0016538">
    <property type="term" value="F:cyclin-dependent protein serine/threonine kinase regulator activity"/>
    <property type="evidence" value="ECO:0007669"/>
    <property type="project" value="InterPro"/>
</dbReference>
<proteinExistence type="inferred from homology"/>
<feature type="compositionally biased region" description="Acidic residues" evidence="5">
    <location>
        <begin position="134"/>
        <end position="150"/>
    </location>
</feature>
<evidence type="ECO:0000259" key="6">
    <source>
        <dbReference type="SMART" id="SM00385"/>
    </source>
</evidence>
<dbReference type="Pfam" id="PF00134">
    <property type="entry name" value="Cyclin_N"/>
    <property type="match status" value="1"/>
</dbReference>
<dbReference type="InterPro" id="IPR036915">
    <property type="entry name" value="Cyclin-like_sf"/>
</dbReference>
<feature type="domain" description="Cyclin-like" evidence="6">
    <location>
        <begin position="351"/>
        <end position="433"/>
    </location>
</feature>
<dbReference type="Gene3D" id="1.10.472.10">
    <property type="entry name" value="Cyclin-like"/>
    <property type="match status" value="2"/>
</dbReference>
<dbReference type="InterPro" id="IPR004367">
    <property type="entry name" value="Cyclin_C-dom"/>
</dbReference>
<evidence type="ECO:0000313" key="8">
    <source>
        <dbReference type="EMBL" id="GMM35362.1"/>
    </source>
</evidence>
<evidence type="ECO:0000256" key="5">
    <source>
        <dbReference type="SAM" id="MobiDB-lite"/>
    </source>
</evidence>
<name>A0AAV5QLD7_9ASCO</name>
<dbReference type="GO" id="GO:0044772">
    <property type="term" value="P:mitotic cell cycle phase transition"/>
    <property type="evidence" value="ECO:0007669"/>
    <property type="project" value="InterPro"/>
</dbReference>
<dbReference type="RefSeq" id="XP_064852362.1">
    <property type="nucleotide sequence ID" value="XM_064996290.1"/>
</dbReference>
<dbReference type="InterPro" id="IPR048258">
    <property type="entry name" value="Cyclins_cyclin-box"/>
</dbReference>
<dbReference type="InterPro" id="IPR039361">
    <property type="entry name" value="Cyclin"/>
</dbReference>
<feature type="region of interest" description="Disordered" evidence="5">
    <location>
        <begin position="51"/>
        <end position="187"/>
    </location>
</feature>
<dbReference type="PROSITE" id="PS00292">
    <property type="entry name" value="CYCLINS"/>
    <property type="match status" value="1"/>
</dbReference>
<organism evidence="8 9">
    <name type="scientific">Saccharomycopsis crataegensis</name>
    <dbReference type="NCBI Taxonomy" id="43959"/>
    <lineage>
        <taxon>Eukaryota</taxon>
        <taxon>Fungi</taxon>
        <taxon>Dikarya</taxon>
        <taxon>Ascomycota</taxon>
        <taxon>Saccharomycotina</taxon>
        <taxon>Saccharomycetes</taxon>
        <taxon>Saccharomycopsidaceae</taxon>
        <taxon>Saccharomycopsis</taxon>
    </lineage>
</organism>
<feature type="compositionally biased region" description="Basic and acidic residues" evidence="5">
    <location>
        <begin position="77"/>
        <end position="97"/>
    </location>
</feature>